<dbReference type="GO" id="GO:0016757">
    <property type="term" value="F:glycosyltransferase activity"/>
    <property type="evidence" value="ECO:0007669"/>
    <property type="project" value="InterPro"/>
</dbReference>
<dbReference type="InterPro" id="IPR053318">
    <property type="entry name" value="GT64"/>
</dbReference>
<keyword evidence="2" id="KW-0808">Transferase</keyword>
<protein>
    <submittedName>
        <fullName evidence="6">Putative Glycosyltransferase family protein 64 C3</fullName>
    </submittedName>
</protein>
<dbReference type="EMBL" id="CM017880">
    <property type="protein sequence ID" value="KAG1360564.1"/>
    <property type="molecule type" value="Genomic_DNA"/>
</dbReference>
<dbReference type="PANTHER" id="PTHR48410:SF1">
    <property type="entry name" value="GLYCOSYLINOSITOL PHOSPHORYLCERAMIDE MANNOSYL TRANSFERASE 1"/>
    <property type="match status" value="1"/>
</dbReference>
<evidence type="ECO:0000259" key="5">
    <source>
        <dbReference type="Pfam" id="PF09258"/>
    </source>
</evidence>
<keyword evidence="3" id="KW-1015">Disulfide bond</keyword>
<accession>A0A8K0IJE2</accession>
<sequence>MGLRDAASVAGAATSAGAGVIAAVSASAAALDATIAGLPNSPAKGKAASRGLGYPSRASLPLLLLRSRKLAGHAKARVLLVACVLLALFLVSRQEFGSWRNPTAGEIRKEFGSRRSPTEGEIRKEFGSWRNPTAGEIRKEFSSRRSPTKGGIRKEFGSHRSPTEGGIWKKFGSWRNPTVGEIRKEFGFRRSPTEGGIRKEFGSHRSPTAGKIWKEFGSHRSPTEGGIWKEFSSHRSPTEGGIRKEFSSHRSPTEGGIQKEGGYTVLINTWKRNSLLKKSVAHYASCLRVDAIHVIWSESDPPSDNLKAYLSKIVFSQSQSAHKPNFRFELNEEDNLNNRFKPIGDLKNDAIFSVDDDVIVPCPTLDFAFAVWQSSPDTMVGFVPRMHLRAEENGMPYYRYGGWWSVWWMGTYSMVLSKAAFFHQKYLDLYTYKMPSSIHEYVTRERNCEDIAMSLLVANATRAPPIWVKGKIYEIGGSGISSLKGHNRRRSRCLNDFFSLYGAVPLVPTSMKAVDAKEEWFW</sequence>
<dbReference type="PANTHER" id="PTHR48410">
    <property type="entry name" value="GLYCOSYLINOSITOL PHOSPHORYLCERAMIDE MANNOSYL TRANSFERASE 1"/>
    <property type="match status" value="1"/>
</dbReference>
<evidence type="ECO:0000256" key="3">
    <source>
        <dbReference type="ARBA" id="ARBA00023157"/>
    </source>
</evidence>
<keyword evidence="7" id="KW-1185">Reference proteome</keyword>
<feature type="region of interest" description="Disordered" evidence="4">
    <location>
        <begin position="215"/>
        <end position="257"/>
    </location>
</feature>
<reference evidence="6" key="1">
    <citation type="journal article" date="2017" name="Gigascience">
        <title>The genome draft of coconut (Cocos nucifera).</title>
        <authorList>
            <person name="Xiao Y."/>
            <person name="Xu P."/>
            <person name="Fan H."/>
            <person name="Baudouin L."/>
            <person name="Xia W."/>
            <person name="Bocs S."/>
            <person name="Xu J."/>
            <person name="Li Q."/>
            <person name="Guo A."/>
            <person name="Zhou L."/>
            <person name="Li J."/>
            <person name="Wu Y."/>
            <person name="Ma Z."/>
            <person name="Armero A."/>
            <person name="Issali A.E."/>
            <person name="Liu N."/>
            <person name="Peng M."/>
            <person name="Yang Y."/>
        </authorList>
    </citation>
    <scope>NUCLEOTIDE SEQUENCE</scope>
    <source>
        <tissue evidence="6">Spear leaf of Hainan Tall coconut</tissue>
    </source>
</reference>
<evidence type="ECO:0000313" key="6">
    <source>
        <dbReference type="EMBL" id="KAG1360564.1"/>
    </source>
</evidence>
<dbReference type="InterPro" id="IPR015338">
    <property type="entry name" value="GT64_dom"/>
</dbReference>
<evidence type="ECO:0000256" key="1">
    <source>
        <dbReference type="ARBA" id="ARBA00008700"/>
    </source>
</evidence>
<evidence type="ECO:0000256" key="4">
    <source>
        <dbReference type="SAM" id="MobiDB-lite"/>
    </source>
</evidence>
<organism evidence="6 7">
    <name type="scientific">Cocos nucifera</name>
    <name type="common">Coconut palm</name>
    <dbReference type="NCBI Taxonomy" id="13894"/>
    <lineage>
        <taxon>Eukaryota</taxon>
        <taxon>Viridiplantae</taxon>
        <taxon>Streptophyta</taxon>
        <taxon>Embryophyta</taxon>
        <taxon>Tracheophyta</taxon>
        <taxon>Spermatophyta</taxon>
        <taxon>Magnoliopsida</taxon>
        <taxon>Liliopsida</taxon>
        <taxon>Arecaceae</taxon>
        <taxon>Arecoideae</taxon>
        <taxon>Cocoseae</taxon>
        <taxon>Attaleinae</taxon>
        <taxon>Cocos</taxon>
    </lineage>
</organism>
<dbReference type="Proteomes" id="UP000797356">
    <property type="component" value="Chromosome 9"/>
</dbReference>
<evidence type="ECO:0000313" key="7">
    <source>
        <dbReference type="Proteomes" id="UP000797356"/>
    </source>
</evidence>
<dbReference type="InterPro" id="IPR029044">
    <property type="entry name" value="Nucleotide-diphossugar_trans"/>
</dbReference>
<gene>
    <name evidence="6" type="ORF">COCNU_09G000270</name>
</gene>
<dbReference type="SUPFAM" id="SSF53448">
    <property type="entry name" value="Nucleotide-diphospho-sugar transferases"/>
    <property type="match status" value="1"/>
</dbReference>
<feature type="compositionally biased region" description="Basic and acidic residues" evidence="4">
    <location>
        <begin position="231"/>
        <end position="252"/>
    </location>
</feature>
<dbReference type="Pfam" id="PF09258">
    <property type="entry name" value="Glyco_transf_64"/>
    <property type="match status" value="1"/>
</dbReference>
<dbReference type="Gene3D" id="3.90.550.10">
    <property type="entry name" value="Spore Coat Polysaccharide Biosynthesis Protein SpsA, Chain A"/>
    <property type="match status" value="1"/>
</dbReference>
<comment type="caution">
    <text evidence="6">The sequence shown here is derived from an EMBL/GenBank/DDBJ whole genome shotgun (WGS) entry which is preliminary data.</text>
</comment>
<name>A0A8K0IJE2_COCNU</name>
<feature type="compositionally biased region" description="Basic and acidic residues" evidence="4">
    <location>
        <begin position="152"/>
        <end position="161"/>
    </location>
</feature>
<dbReference type="AlphaFoldDB" id="A0A8K0IJE2"/>
<reference evidence="6" key="2">
    <citation type="submission" date="2019-07" db="EMBL/GenBank/DDBJ databases">
        <authorList>
            <person name="Yang Y."/>
            <person name="Bocs S."/>
            <person name="Baudouin L."/>
        </authorList>
    </citation>
    <scope>NUCLEOTIDE SEQUENCE</scope>
    <source>
        <tissue evidence="6">Spear leaf of Hainan Tall coconut</tissue>
    </source>
</reference>
<dbReference type="OrthoDB" id="5954868at2759"/>
<dbReference type="GO" id="GO:0016020">
    <property type="term" value="C:membrane"/>
    <property type="evidence" value="ECO:0007669"/>
    <property type="project" value="InterPro"/>
</dbReference>
<feature type="domain" description="Glycosyl transferase 64" evidence="5">
    <location>
        <begin position="263"/>
        <end position="513"/>
    </location>
</feature>
<proteinExistence type="inferred from homology"/>
<comment type="similarity">
    <text evidence="1">Belongs to the glycosyltransferase 64 family.</text>
</comment>
<feature type="region of interest" description="Disordered" evidence="4">
    <location>
        <begin position="139"/>
        <end position="161"/>
    </location>
</feature>
<evidence type="ECO:0000256" key="2">
    <source>
        <dbReference type="ARBA" id="ARBA00022679"/>
    </source>
</evidence>